<dbReference type="AlphaFoldDB" id="A0A4R7UCW5"/>
<evidence type="ECO:0000256" key="1">
    <source>
        <dbReference type="ARBA" id="ARBA00007665"/>
    </source>
</evidence>
<dbReference type="GO" id="GO:0005737">
    <property type="term" value="C:cytoplasm"/>
    <property type="evidence" value="ECO:0007669"/>
    <property type="project" value="TreeGrafter"/>
</dbReference>
<dbReference type="PANTHER" id="PTHR16301:SF20">
    <property type="entry name" value="IMPACT FAMILY MEMBER YIGZ"/>
    <property type="match status" value="1"/>
</dbReference>
<dbReference type="SUPFAM" id="SSF54211">
    <property type="entry name" value="Ribosomal protein S5 domain 2-like"/>
    <property type="match status" value="1"/>
</dbReference>
<dbReference type="Pfam" id="PF01205">
    <property type="entry name" value="Impact_N"/>
    <property type="match status" value="1"/>
</dbReference>
<dbReference type="GO" id="GO:0006446">
    <property type="term" value="P:regulation of translational initiation"/>
    <property type="evidence" value="ECO:0007669"/>
    <property type="project" value="TreeGrafter"/>
</dbReference>
<evidence type="ECO:0000259" key="2">
    <source>
        <dbReference type="Pfam" id="PF01205"/>
    </source>
</evidence>
<sequence>MTKQKDIPIIQTESVVKRSKFIGYCMEVHEKSCVSNFIKNIVKGDHKDATHITYAYVINENGAETAAFSDGGEPKNTAGKRIFELIQLKNLKNILVVVVRYFGGQKLGASGLIRAYRKLASDAINMYMNRKGTKND</sequence>
<evidence type="ECO:0000313" key="4">
    <source>
        <dbReference type="Proteomes" id="UP000295757"/>
    </source>
</evidence>
<dbReference type="InterPro" id="IPR023582">
    <property type="entry name" value="Impact"/>
</dbReference>
<comment type="caution">
    <text evidence="3">The sequence shown here is derived from an EMBL/GenBank/DDBJ whole genome shotgun (WGS) entry which is preliminary data.</text>
</comment>
<gene>
    <name evidence="3" type="ORF">BCF59_0261</name>
</gene>
<proteinExistence type="inferred from homology"/>
<reference evidence="3 4" key="1">
    <citation type="submission" date="2019-03" db="EMBL/GenBank/DDBJ databases">
        <title>Genomic Encyclopedia of Archaeal and Bacterial Type Strains, Phase II (KMG-II): from individual species to whole genera.</title>
        <authorList>
            <person name="Goeker M."/>
        </authorList>
    </citation>
    <scope>NUCLEOTIDE SEQUENCE [LARGE SCALE GENOMIC DNA]</scope>
    <source>
        <strain evidence="3 4">ATCC 35214</strain>
    </source>
</reference>
<dbReference type="Gene3D" id="3.30.230.30">
    <property type="entry name" value="Impact, N-terminal domain"/>
    <property type="match status" value="1"/>
</dbReference>
<dbReference type="OrthoDB" id="9813771at2"/>
<comment type="similarity">
    <text evidence="1">Belongs to the IMPACT family.</text>
</comment>
<evidence type="ECO:0000313" key="3">
    <source>
        <dbReference type="EMBL" id="TDV24302.1"/>
    </source>
</evidence>
<dbReference type="InterPro" id="IPR020568">
    <property type="entry name" value="Ribosomal_Su5_D2-typ_SF"/>
</dbReference>
<name>A0A4R7UCW5_9BACT</name>
<dbReference type="InterPro" id="IPR036956">
    <property type="entry name" value="Impact_N_sf"/>
</dbReference>
<protein>
    <submittedName>
        <fullName evidence="3">Putative YigZ family protein</fullName>
    </submittedName>
</protein>
<organism evidence="3 4">
    <name type="scientific">Mycoplasmopsis mustelae</name>
    <dbReference type="NCBI Taxonomy" id="171289"/>
    <lineage>
        <taxon>Bacteria</taxon>
        <taxon>Bacillati</taxon>
        <taxon>Mycoplasmatota</taxon>
        <taxon>Mycoplasmoidales</taxon>
        <taxon>Metamycoplasmataceae</taxon>
        <taxon>Mycoplasmopsis</taxon>
    </lineage>
</organism>
<dbReference type="InterPro" id="IPR001498">
    <property type="entry name" value="Impact_N"/>
</dbReference>
<keyword evidence="4" id="KW-1185">Reference proteome</keyword>
<dbReference type="EMBL" id="SOCN01000001">
    <property type="protein sequence ID" value="TDV24302.1"/>
    <property type="molecule type" value="Genomic_DNA"/>
</dbReference>
<dbReference type="RefSeq" id="WP_134110479.1">
    <property type="nucleotide sequence ID" value="NZ_SOCN01000001.1"/>
</dbReference>
<dbReference type="PANTHER" id="PTHR16301">
    <property type="entry name" value="IMPACT-RELATED"/>
    <property type="match status" value="1"/>
</dbReference>
<dbReference type="Proteomes" id="UP000295757">
    <property type="component" value="Unassembled WGS sequence"/>
</dbReference>
<accession>A0A4R7UCW5</accession>
<feature type="domain" description="Impact N-terminal" evidence="2">
    <location>
        <begin position="17"/>
        <end position="124"/>
    </location>
</feature>